<organism evidence="1 2">
    <name type="scientific">Streptomyces radiopugnans</name>
    <dbReference type="NCBI Taxonomy" id="403935"/>
    <lineage>
        <taxon>Bacteria</taxon>
        <taxon>Bacillati</taxon>
        <taxon>Actinomycetota</taxon>
        <taxon>Actinomycetes</taxon>
        <taxon>Kitasatosporales</taxon>
        <taxon>Streptomycetaceae</taxon>
        <taxon>Streptomyces</taxon>
    </lineage>
</organism>
<gene>
    <name evidence="1" type="ORF">SAMN05216481_11624</name>
</gene>
<reference evidence="1 2" key="1">
    <citation type="submission" date="2016-10" db="EMBL/GenBank/DDBJ databases">
        <authorList>
            <person name="de Groot N.N."/>
        </authorList>
    </citation>
    <scope>NUCLEOTIDE SEQUENCE [LARGE SCALE GENOMIC DNA]</scope>
    <source>
        <strain evidence="1 2">CGMCC 4.3519</strain>
    </source>
</reference>
<dbReference type="EMBL" id="FOET01000016">
    <property type="protein sequence ID" value="SEQ81006.1"/>
    <property type="molecule type" value="Genomic_DNA"/>
</dbReference>
<evidence type="ECO:0000313" key="2">
    <source>
        <dbReference type="Proteomes" id="UP000199055"/>
    </source>
</evidence>
<sequence length="114" mass="12348">MLQSLGPAEETGGEFVPSPATAGLLVDGDGDAWVLTKHPLDARMARRLMRRADVVIIGDGAGDVLRRVGTAAQDREAAWAEVEDRLGREDHPGYAAFRGQSDDGRRLLYIEQSC</sequence>
<accession>A0A1H9J2K0</accession>
<dbReference type="Proteomes" id="UP000199055">
    <property type="component" value="Unassembled WGS sequence"/>
</dbReference>
<name>A0A1H9J2K0_9ACTN</name>
<proteinExistence type="predicted"/>
<dbReference type="AlphaFoldDB" id="A0A1H9J2K0"/>
<protein>
    <submittedName>
        <fullName evidence="1">Uncharacterized protein</fullName>
    </submittedName>
</protein>
<evidence type="ECO:0000313" key="1">
    <source>
        <dbReference type="EMBL" id="SEQ81006.1"/>
    </source>
</evidence>
<keyword evidence="2" id="KW-1185">Reference proteome</keyword>